<dbReference type="InterPro" id="IPR029058">
    <property type="entry name" value="AB_hydrolase_fold"/>
</dbReference>
<dbReference type="PANTHER" id="PTHR11802:SF472">
    <property type="entry name" value="SERINE CARBOXYPEPTIDASE CPVL-RELATED"/>
    <property type="match status" value="1"/>
</dbReference>
<dbReference type="AlphaFoldDB" id="A0A7R9GJH8"/>
<sequence length="283" mass="32494">MFPEQRNRQLYIMGESYGGKYAASLAHKITVENGVLPPEHKINLKGIGIGNGFCDPINMIHWGDFLFTIGMAGYEERDRFRELAQAARQQIKKEKWTLAARLIDTILGGVMTPGHTSMFTNVTAYNYYFNFRLPVEPKEFTYYFQFLDLIPVREAIHVGKTVYHNSRKVQTKIFPDMGRSVKNKIENLLNKGLKVLVYNGMLDIAVAYPLTESFVDNLEWEHKEGFDAAPRWQWKFGAEMAGYVKEHKNLGLVLVRNAGHLVPFDQPVLGFDLVNRFTSSKMF</sequence>
<dbReference type="GO" id="GO:0004185">
    <property type="term" value="F:serine-type carboxypeptidase activity"/>
    <property type="evidence" value="ECO:0007669"/>
    <property type="project" value="UniProtKB-UniRule"/>
</dbReference>
<evidence type="ECO:0000313" key="9">
    <source>
        <dbReference type="Proteomes" id="UP000678499"/>
    </source>
</evidence>
<dbReference type="PROSITE" id="PS00560">
    <property type="entry name" value="CARBOXYPEPT_SER_HIS"/>
    <property type="match status" value="1"/>
</dbReference>
<dbReference type="GO" id="GO:0006508">
    <property type="term" value="P:proteolysis"/>
    <property type="evidence" value="ECO:0007669"/>
    <property type="project" value="UniProtKB-KW"/>
</dbReference>
<evidence type="ECO:0000313" key="8">
    <source>
        <dbReference type="EMBL" id="CAD7283422.1"/>
    </source>
</evidence>
<proteinExistence type="inferred from homology"/>
<dbReference type="Gene3D" id="3.40.50.1820">
    <property type="entry name" value="alpha/beta hydrolase"/>
    <property type="match status" value="1"/>
</dbReference>
<keyword evidence="4" id="KW-0732">Signal</keyword>
<keyword evidence="2 7" id="KW-0121">Carboxypeptidase</keyword>
<dbReference type="InterPro" id="IPR033124">
    <property type="entry name" value="Ser_caboxypep_his_AS"/>
</dbReference>
<dbReference type="PROSITE" id="PS00131">
    <property type="entry name" value="CARBOXYPEPT_SER_SER"/>
    <property type="match status" value="1"/>
</dbReference>
<dbReference type="InterPro" id="IPR001563">
    <property type="entry name" value="Peptidase_S10"/>
</dbReference>
<organism evidence="8">
    <name type="scientific">Notodromas monacha</name>
    <dbReference type="NCBI Taxonomy" id="399045"/>
    <lineage>
        <taxon>Eukaryota</taxon>
        <taxon>Metazoa</taxon>
        <taxon>Ecdysozoa</taxon>
        <taxon>Arthropoda</taxon>
        <taxon>Crustacea</taxon>
        <taxon>Oligostraca</taxon>
        <taxon>Ostracoda</taxon>
        <taxon>Podocopa</taxon>
        <taxon>Podocopida</taxon>
        <taxon>Cypridocopina</taxon>
        <taxon>Cypridoidea</taxon>
        <taxon>Cyprididae</taxon>
        <taxon>Notodromas</taxon>
    </lineage>
</organism>
<evidence type="ECO:0000256" key="4">
    <source>
        <dbReference type="ARBA" id="ARBA00022729"/>
    </source>
</evidence>
<dbReference type="EMBL" id="OA887438">
    <property type="protein sequence ID" value="CAD7283422.1"/>
    <property type="molecule type" value="Genomic_DNA"/>
</dbReference>
<keyword evidence="9" id="KW-1185">Reference proteome</keyword>
<dbReference type="EC" id="3.4.16.-" evidence="7"/>
<dbReference type="Proteomes" id="UP000678499">
    <property type="component" value="Unassembled WGS sequence"/>
</dbReference>
<evidence type="ECO:0000256" key="5">
    <source>
        <dbReference type="ARBA" id="ARBA00022801"/>
    </source>
</evidence>
<protein>
    <recommendedName>
        <fullName evidence="7">Carboxypeptidase</fullName>
        <ecNumber evidence="7">3.4.16.-</ecNumber>
    </recommendedName>
</protein>
<dbReference type="EMBL" id="CAJPEX010005401">
    <property type="protein sequence ID" value="CAG0923574.1"/>
    <property type="molecule type" value="Genomic_DNA"/>
</dbReference>
<reference evidence="8" key="1">
    <citation type="submission" date="2020-11" db="EMBL/GenBank/DDBJ databases">
        <authorList>
            <person name="Tran Van P."/>
        </authorList>
    </citation>
    <scope>NUCLEOTIDE SEQUENCE</scope>
</reference>
<evidence type="ECO:0000256" key="6">
    <source>
        <dbReference type="ARBA" id="ARBA00023180"/>
    </source>
</evidence>
<keyword evidence="3 7" id="KW-0645">Protease</keyword>
<evidence type="ECO:0000256" key="2">
    <source>
        <dbReference type="ARBA" id="ARBA00022645"/>
    </source>
</evidence>
<accession>A0A7R9GJH8</accession>
<evidence type="ECO:0000256" key="7">
    <source>
        <dbReference type="RuleBase" id="RU361156"/>
    </source>
</evidence>
<dbReference type="SUPFAM" id="SSF53474">
    <property type="entry name" value="alpha/beta-Hydrolases"/>
    <property type="match status" value="1"/>
</dbReference>
<dbReference type="Pfam" id="PF00450">
    <property type="entry name" value="Peptidase_S10"/>
    <property type="match status" value="1"/>
</dbReference>
<dbReference type="PANTHER" id="PTHR11802">
    <property type="entry name" value="SERINE PROTEASE FAMILY S10 SERINE CARBOXYPEPTIDASE"/>
    <property type="match status" value="1"/>
</dbReference>
<gene>
    <name evidence="8" type="ORF">NMOB1V02_LOCUS11038</name>
</gene>
<dbReference type="InterPro" id="IPR018202">
    <property type="entry name" value="Ser_caboxypep_ser_AS"/>
</dbReference>
<keyword evidence="5 7" id="KW-0378">Hydrolase</keyword>
<evidence type="ECO:0000256" key="1">
    <source>
        <dbReference type="ARBA" id="ARBA00009431"/>
    </source>
</evidence>
<name>A0A7R9GJH8_9CRUS</name>
<dbReference type="OrthoDB" id="443318at2759"/>
<keyword evidence="6" id="KW-0325">Glycoprotein</keyword>
<comment type="similarity">
    <text evidence="1 7">Belongs to the peptidase S10 family.</text>
</comment>
<evidence type="ECO:0000256" key="3">
    <source>
        <dbReference type="ARBA" id="ARBA00022670"/>
    </source>
</evidence>